<dbReference type="OrthoDB" id="961001at2"/>
<gene>
    <name evidence="1" type="ORF">GJJ30_20055</name>
</gene>
<dbReference type="EMBL" id="WJXZ01000012">
    <property type="protein sequence ID" value="MRS63606.1"/>
    <property type="molecule type" value="Genomic_DNA"/>
</dbReference>
<dbReference type="InterPro" id="IPR038573">
    <property type="entry name" value="BrnT_sf"/>
</dbReference>
<dbReference type="AlphaFoldDB" id="A0A7K0EQ52"/>
<accession>A0A7K0EQ52</accession>
<name>A0A7K0EQ52_9BACT</name>
<keyword evidence="2" id="KW-1185">Reference proteome</keyword>
<evidence type="ECO:0000313" key="2">
    <source>
        <dbReference type="Proteomes" id="UP000441754"/>
    </source>
</evidence>
<evidence type="ECO:0000313" key="1">
    <source>
        <dbReference type="EMBL" id="MRS63606.1"/>
    </source>
</evidence>
<comment type="caution">
    <text evidence="1">The sequence shown here is derived from an EMBL/GenBank/DDBJ whole genome shotgun (WGS) entry which is preliminary data.</text>
</comment>
<organism evidence="1 2">
    <name type="scientific">Larkinella terrae</name>
    <dbReference type="NCBI Taxonomy" id="2025311"/>
    <lineage>
        <taxon>Bacteria</taxon>
        <taxon>Pseudomonadati</taxon>
        <taxon>Bacteroidota</taxon>
        <taxon>Cytophagia</taxon>
        <taxon>Cytophagales</taxon>
        <taxon>Spirosomataceae</taxon>
        <taxon>Larkinella</taxon>
    </lineage>
</organism>
<protein>
    <recommendedName>
        <fullName evidence="3">BrnT family toxin</fullName>
    </recommendedName>
</protein>
<dbReference type="Gene3D" id="3.10.450.530">
    <property type="entry name" value="Ribonuclease toxin, BrnT, of type II toxin-antitoxin system"/>
    <property type="match status" value="1"/>
</dbReference>
<evidence type="ECO:0008006" key="3">
    <source>
        <dbReference type="Google" id="ProtNLM"/>
    </source>
</evidence>
<sequence length="103" mass="12192">MEFNFQWDTGNVKHIVDDYPDRNNTIEEVESVFYDKNFIAIPDRIDRFGEQQYHGLGMSSLNTVKYVVFVIRNDEIRPISCRTASRKERSKYDEAVRKKESGH</sequence>
<proteinExistence type="predicted"/>
<dbReference type="Pfam" id="PF04365">
    <property type="entry name" value="BrnT_toxin"/>
    <property type="match status" value="1"/>
</dbReference>
<dbReference type="Proteomes" id="UP000441754">
    <property type="component" value="Unassembled WGS sequence"/>
</dbReference>
<reference evidence="1 2" key="1">
    <citation type="journal article" date="2018" name="Antonie Van Leeuwenhoek">
        <title>Larkinella terrae sp. nov., isolated from soil on Jeju Island, South Korea.</title>
        <authorList>
            <person name="Ten L.N."/>
            <person name="Jeon J."/>
            <person name="Park S.J."/>
            <person name="Park S."/>
            <person name="Lee S.Y."/>
            <person name="Kim M.K."/>
            <person name="Jung H.Y."/>
        </authorList>
    </citation>
    <scope>NUCLEOTIDE SEQUENCE [LARGE SCALE GENOMIC DNA]</scope>
    <source>
        <strain evidence="1 2">KCTC 52001</strain>
    </source>
</reference>
<dbReference type="RefSeq" id="WP_154176952.1">
    <property type="nucleotide sequence ID" value="NZ_WJXZ01000012.1"/>
</dbReference>
<dbReference type="InterPro" id="IPR007460">
    <property type="entry name" value="BrnT_toxin"/>
</dbReference>